<keyword evidence="3" id="KW-1185">Reference proteome</keyword>
<dbReference type="KEGG" id="alam:RT761_02399"/>
<keyword evidence="1" id="KW-0812">Transmembrane</keyword>
<proteinExistence type="predicted"/>
<protein>
    <submittedName>
        <fullName evidence="2">Inner membrane protein YjcH</fullName>
    </submittedName>
</protein>
<name>A0A7T1ANJ6_ATRLM</name>
<evidence type="ECO:0000313" key="2">
    <source>
        <dbReference type="EMBL" id="QPM69171.1"/>
    </source>
</evidence>
<feature type="transmembrane region" description="Helical" evidence="1">
    <location>
        <begin position="26"/>
        <end position="44"/>
    </location>
</feature>
<dbReference type="EMBL" id="CP065383">
    <property type="protein sequence ID" value="QPM69171.1"/>
    <property type="molecule type" value="Genomic_DNA"/>
</dbReference>
<dbReference type="PANTHER" id="PTHR38598">
    <property type="entry name" value="INNER MEMBRANE PROTEIN YJCH"/>
    <property type="match status" value="1"/>
</dbReference>
<evidence type="ECO:0000313" key="3">
    <source>
        <dbReference type="Proteomes" id="UP000594463"/>
    </source>
</evidence>
<dbReference type="InterPro" id="IPR052959">
    <property type="entry name" value="Inner_membrane_assoc"/>
</dbReference>
<dbReference type="GO" id="GO:0005886">
    <property type="term" value="C:plasma membrane"/>
    <property type="evidence" value="ECO:0007669"/>
    <property type="project" value="TreeGrafter"/>
</dbReference>
<dbReference type="Proteomes" id="UP000594463">
    <property type="component" value="Chromosome"/>
</dbReference>
<keyword evidence="1" id="KW-0472">Membrane</keyword>
<dbReference type="InterPro" id="IPR007436">
    <property type="entry name" value="DUF485"/>
</dbReference>
<dbReference type="PANTHER" id="PTHR38598:SF1">
    <property type="entry name" value="INNER MEMBRANE PROTEIN YJCH"/>
    <property type="match status" value="1"/>
</dbReference>
<accession>A0A7T1ANJ6</accession>
<dbReference type="AlphaFoldDB" id="A0A7T1ANJ6"/>
<gene>
    <name evidence="2" type="primary">yjcH</name>
    <name evidence="2" type="ORF">RT761_02399</name>
</gene>
<organism evidence="2 3">
    <name type="scientific">Atribacter laminatus</name>
    <dbReference type="NCBI Taxonomy" id="2847778"/>
    <lineage>
        <taxon>Bacteria</taxon>
        <taxon>Pseudomonadati</taxon>
        <taxon>Atribacterota</taxon>
        <taxon>Atribacteria</taxon>
        <taxon>Atribacterales</taxon>
        <taxon>Atribacteraceae</taxon>
        <taxon>Atribacter</taxon>
    </lineage>
</organism>
<dbReference type="RefSeq" id="WP_218111652.1">
    <property type="nucleotide sequence ID" value="NZ_CP065383.1"/>
</dbReference>
<reference evidence="2 3" key="1">
    <citation type="journal article" date="2021" name="Nat. Commun.">
        <title>Isolation of a member of the candidate phylum Atribacteria reveals a unique cell membrane structure.</title>
        <authorList>
            <person name="Taiki K."/>
            <person name="Nobu M.K."/>
            <person name="Kusada H."/>
            <person name="Meng X.-Y."/>
            <person name="Hosoki N."/>
            <person name="Uematsu K."/>
            <person name="Yoshioka H."/>
            <person name="Kamagata Y."/>
            <person name="Tamaki H."/>
        </authorList>
    </citation>
    <scope>NUCLEOTIDE SEQUENCE [LARGE SCALE GENOMIC DNA]</scope>
    <source>
        <strain evidence="2 3">RT761</strain>
    </source>
</reference>
<feature type="transmembrane region" description="Helical" evidence="1">
    <location>
        <begin position="64"/>
        <end position="86"/>
    </location>
</feature>
<dbReference type="Pfam" id="PF04341">
    <property type="entry name" value="DUF485"/>
    <property type="match status" value="1"/>
</dbReference>
<keyword evidence="1" id="KW-1133">Transmembrane helix</keyword>
<sequence>MKKKPNKNKRLDNSAFQELYNRRKTITFTLTLLIVGIYVAYILIDAFDRELLARKISGGITLGIYIGIGIIIIGWITTGVYVWWANKKYDSLLDRMKRTTGGHS</sequence>
<evidence type="ECO:0000256" key="1">
    <source>
        <dbReference type="SAM" id="Phobius"/>
    </source>
</evidence>